<dbReference type="GO" id="GO:0000379">
    <property type="term" value="P:tRNA-type intron splice site recognition and cleavage"/>
    <property type="evidence" value="ECO:0007669"/>
    <property type="project" value="UniProtKB-UniRule"/>
</dbReference>
<evidence type="ECO:0000256" key="2">
    <source>
        <dbReference type="ARBA" id="ARBA00022694"/>
    </source>
</evidence>
<feature type="domain" description="TSEN34 N-terminal" evidence="9">
    <location>
        <begin position="17"/>
        <end position="86"/>
    </location>
</feature>
<dbReference type="PIRSF" id="PIRSF017250">
    <property type="entry name" value="tRNA_splic_SEN34"/>
    <property type="match status" value="1"/>
</dbReference>
<evidence type="ECO:0000313" key="10">
    <source>
        <dbReference type="EMBL" id="ETN41839.1"/>
    </source>
</evidence>
<evidence type="ECO:0000259" key="9">
    <source>
        <dbReference type="Pfam" id="PF26577"/>
    </source>
</evidence>
<proteinExistence type="inferred from homology"/>
<dbReference type="PANTHER" id="PTHR13070:SF0">
    <property type="entry name" value="TRNA-SPLICING ENDONUCLEASE SUBUNIT SEN34"/>
    <property type="match status" value="1"/>
</dbReference>
<comment type="similarity">
    <text evidence="1 5">Belongs to the tRNA-intron endonuclease family.</text>
</comment>
<dbReference type="PANTHER" id="PTHR13070">
    <property type="entry name" value="TRNA-SPLICING ENDONUCLEASE SUBUNIT SEN34-RELATED"/>
    <property type="match status" value="1"/>
</dbReference>
<dbReference type="VEuPathDB" id="FungiDB:HMPREF1541_03776"/>
<dbReference type="SUPFAM" id="SSF53032">
    <property type="entry name" value="tRNA-intron endonuclease catalytic domain-like"/>
    <property type="match status" value="1"/>
</dbReference>
<reference evidence="10 11" key="1">
    <citation type="submission" date="2013-03" db="EMBL/GenBank/DDBJ databases">
        <title>The Genome Sequence of Phialophora europaea CBS 101466.</title>
        <authorList>
            <consortium name="The Broad Institute Genomics Platform"/>
            <person name="Cuomo C."/>
            <person name="de Hoog S."/>
            <person name="Gorbushina A."/>
            <person name="Walker B."/>
            <person name="Young S.K."/>
            <person name="Zeng Q."/>
            <person name="Gargeya S."/>
            <person name="Fitzgerald M."/>
            <person name="Haas B."/>
            <person name="Abouelleil A."/>
            <person name="Allen A.W."/>
            <person name="Alvarado L."/>
            <person name="Arachchi H.M."/>
            <person name="Berlin A.M."/>
            <person name="Chapman S.B."/>
            <person name="Gainer-Dewar J."/>
            <person name="Goldberg J."/>
            <person name="Griggs A."/>
            <person name="Gujja S."/>
            <person name="Hansen M."/>
            <person name="Howarth C."/>
            <person name="Imamovic A."/>
            <person name="Ireland A."/>
            <person name="Larimer J."/>
            <person name="McCowan C."/>
            <person name="Murphy C."/>
            <person name="Pearson M."/>
            <person name="Poon T.W."/>
            <person name="Priest M."/>
            <person name="Roberts A."/>
            <person name="Saif S."/>
            <person name="Shea T."/>
            <person name="Sisk P."/>
            <person name="Sykes S."/>
            <person name="Wortman J."/>
            <person name="Nusbaum C."/>
            <person name="Birren B."/>
        </authorList>
    </citation>
    <scope>NUCLEOTIDE SEQUENCE [LARGE SCALE GENOMIC DNA]</scope>
    <source>
        <strain evidence="10 11">CBS 101466</strain>
    </source>
</reference>
<keyword evidence="2 5" id="KW-0819">tRNA processing</keyword>
<protein>
    <recommendedName>
        <fullName evidence="5">tRNA-splicing endonuclease subunit Sen34</fullName>
        <ecNumber evidence="5">4.6.1.16</ecNumber>
    </recommendedName>
</protein>
<dbReference type="Pfam" id="PF26577">
    <property type="entry name" value="TSEN34_N"/>
    <property type="match status" value="1"/>
</dbReference>
<dbReference type="Pfam" id="PF01974">
    <property type="entry name" value="tRNA_int_endo"/>
    <property type="match status" value="1"/>
</dbReference>
<dbReference type="OrthoDB" id="48041at2759"/>
<feature type="active site" evidence="6">
    <location>
        <position position="231"/>
    </location>
</feature>
<keyword evidence="3 5" id="KW-0456">Lyase</keyword>
<dbReference type="FunFam" id="3.40.1350.10:FF:000008">
    <property type="entry name" value="tRNA-splicing endonuclease subunit Sen34"/>
    <property type="match status" value="1"/>
</dbReference>
<feature type="region of interest" description="Disordered" evidence="7">
    <location>
        <begin position="124"/>
        <end position="148"/>
    </location>
</feature>
<dbReference type="InterPro" id="IPR016690">
    <property type="entry name" value="TSEN34"/>
</dbReference>
<dbReference type="GO" id="GO:0003676">
    <property type="term" value="F:nucleic acid binding"/>
    <property type="evidence" value="ECO:0007669"/>
    <property type="project" value="InterPro"/>
</dbReference>
<organism evidence="10 11">
    <name type="scientific">Cyphellophora europaea (strain CBS 101466)</name>
    <name type="common">Phialophora europaea</name>
    <dbReference type="NCBI Taxonomy" id="1220924"/>
    <lineage>
        <taxon>Eukaryota</taxon>
        <taxon>Fungi</taxon>
        <taxon>Dikarya</taxon>
        <taxon>Ascomycota</taxon>
        <taxon>Pezizomycotina</taxon>
        <taxon>Eurotiomycetes</taxon>
        <taxon>Chaetothyriomycetidae</taxon>
        <taxon>Chaetothyriales</taxon>
        <taxon>Cyphellophoraceae</taxon>
        <taxon>Cyphellophora</taxon>
    </lineage>
</organism>
<evidence type="ECO:0000256" key="7">
    <source>
        <dbReference type="SAM" id="MobiDB-lite"/>
    </source>
</evidence>
<feature type="active site" evidence="6">
    <location>
        <position position="239"/>
    </location>
</feature>
<accession>W2S1K0</accession>
<dbReference type="InterPro" id="IPR036167">
    <property type="entry name" value="tRNA_intron_Endo_cat-like_sf"/>
</dbReference>
<dbReference type="FunCoup" id="W2S1K0">
    <property type="interactions" value="142"/>
</dbReference>
<dbReference type="Gene3D" id="3.40.1350.10">
    <property type="match status" value="1"/>
</dbReference>
<dbReference type="eggNOG" id="KOG4133">
    <property type="taxonomic scope" value="Eukaryota"/>
</dbReference>
<dbReference type="RefSeq" id="XP_008716348.1">
    <property type="nucleotide sequence ID" value="XM_008718126.1"/>
</dbReference>
<dbReference type="GO" id="GO:0000213">
    <property type="term" value="F:tRNA-intron lyase activity"/>
    <property type="evidence" value="ECO:0007669"/>
    <property type="project" value="UniProtKB-UniRule"/>
</dbReference>
<evidence type="ECO:0000256" key="3">
    <source>
        <dbReference type="ARBA" id="ARBA00023239"/>
    </source>
</evidence>
<dbReference type="InParanoid" id="W2S1K0"/>
<dbReference type="AlphaFoldDB" id="W2S1K0"/>
<keyword evidence="10" id="KW-0255">Endonuclease</keyword>
<evidence type="ECO:0000259" key="8">
    <source>
        <dbReference type="Pfam" id="PF01974"/>
    </source>
</evidence>
<dbReference type="CDD" id="cd22363">
    <property type="entry name" value="tRNA-intron_lyase_C"/>
    <property type="match status" value="1"/>
</dbReference>
<evidence type="ECO:0000256" key="5">
    <source>
        <dbReference type="PIRNR" id="PIRNR017250"/>
    </source>
</evidence>
<evidence type="ECO:0000313" key="11">
    <source>
        <dbReference type="Proteomes" id="UP000030752"/>
    </source>
</evidence>
<sequence>MEVRAVHPLDHVPELPIPISLVAGRYLLFDIDAAIYLRRAHNICGYNIGSLPMVPSQNSFLGLPIILMPEEAQLLVDEGIGYVLDDAGAHDRAVYRRDQARVKAYRAGAQRHADAIRDAMVKDQAEKKQRALGKQSRKATPRLPETGSDLLDLDDAENALEVATPAQSLSNGYFITPTTSTTLLPLNPPSSSELGVPIPNVSSTYPLFRHLHKRGFFMTPGLRFGCQYTTYPGDPLRFHSHFLTTDFGWNDGMNLMDIVGGGRLGTGVKKGFLIGGHEGGAVLDGEEPSDEDKVRTFSIEWAVM</sequence>
<dbReference type="InterPro" id="IPR059049">
    <property type="entry name" value="TSEN34_N"/>
</dbReference>
<dbReference type="GeneID" id="19971115"/>
<keyword evidence="10" id="KW-0378">Hydrolase</keyword>
<dbReference type="STRING" id="1220924.W2S1K0"/>
<dbReference type="Proteomes" id="UP000030752">
    <property type="component" value="Unassembled WGS sequence"/>
</dbReference>
<keyword evidence="10" id="KW-0540">Nuclease</keyword>
<dbReference type="HOGENOM" id="CLU_049366_0_0_1"/>
<feature type="active site" evidence="6">
    <location>
        <position position="270"/>
    </location>
</feature>
<dbReference type="GO" id="GO:0000214">
    <property type="term" value="C:tRNA-intron endonuclease complex"/>
    <property type="evidence" value="ECO:0007669"/>
    <property type="project" value="UniProtKB-UniRule"/>
</dbReference>
<comment type="function">
    <text evidence="4">Constitutes one of the two catalytic subunit of the tRNA-splicing endonuclease complex, a complex responsible for identification and cleavage of the splice sites in pre-tRNA. It cleaves pre-tRNA at the 5'- and 3'-splice sites to release the intron. The products are an intron and two tRNA half-molecules bearing 2',3'-cyclic phosphate and 5'-OH termini. There are no conserved sequences at the splice sites, but the intron is invariably located at the same site in the gene, placing the splice sites an invariant distance from the constant structural features of the tRNA body. It probably carries the active site for 3'-splice site cleavage.</text>
</comment>
<dbReference type="InterPro" id="IPR006677">
    <property type="entry name" value="tRNA_intron_Endonuc_cat-like"/>
</dbReference>
<dbReference type="InterPro" id="IPR011856">
    <property type="entry name" value="tRNA_endonuc-like_dom_sf"/>
</dbReference>
<keyword evidence="11" id="KW-1185">Reference proteome</keyword>
<gene>
    <name evidence="10" type="ORF">HMPREF1541_03776</name>
</gene>
<dbReference type="EC" id="4.6.1.16" evidence="5"/>
<evidence type="ECO:0000256" key="6">
    <source>
        <dbReference type="PIRSR" id="PIRSR017250-50"/>
    </source>
</evidence>
<evidence type="ECO:0000256" key="1">
    <source>
        <dbReference type="ARBA" id="ARBA00008078"/>
    </source>
</evidence>
<feature type="domain" description="tRNA intron endonuclease catalytic" evidence="8">
    <location>
        <begin position="205"/>
        <end position="275"/>
    </location>
</feature>
<name>W2S1K0_CYPE1</name>
<dbReference type="EMBL" id="KB822719">
    <property type="protein sequence ID" value="ETN41839.1"/>
    <property type="molecule type" value="Genomic_DNA"/>
</dbReference>
<evidence type="ECO:0000256" key="4">
    <source>
        <dbReference type="ARBA" id="ARBA00059865"/>
    </source>
</evidence>